<dbReference type="InterPro" id="IPR013630">
    <property type="entry name" value="Methyltransf_Zn-bd_dom_put"/>
</dbReference>
<dbReference type="Gene3D" id="6.20.50.110">
    <property type="entry name" value="Methyltransferase, zinc-binding domain"/>
    <property type="match status" value="1"/>
</dbReference>
<dbReference type="GO" id="GO:0032259">
    <property type="term" value="P:methylation"/>
    <property type="evidence" value="ECO:0007669"/>
    <property type="project" value="UniProtKB-KW"/>
</dbReference>
<dbReference type="GO" id="GO:0008168">
    <property type="term" value="F:methyltransferase activity"/>
    <property type="evidence" value="ECO:0007669"/>
    <property type="project" value="UniProtKB-KW"/>
</dbReference>
<dbReference type="Proteomes" id="UP000199477">
    <property type="component" value="Unassembled WGS sequence"/>
</dbReference>
<evidence type="ECO:0000259" key="1">
    <source>
        <dbReference type="Pfam" id="PF08421"/>
    </source>
</evidence>
<keyword evidence="3" id="KW-0808">Transferase</keyword>
<dbReference type="InterPro" id="IPR029063">
    <property type="entry name" value="SAM-dependent_MTases_sf"/>
</dbReference>
<name>A0A1I2IN28_9GAMM</name>
<reference evidence="4" key="1">
    <citation type="submission" date="2016-10" db="EMBL/GenBank/DDBJ databases">
        <authorList>
            <person name="Varghese N."/>
            <person name="Submissions S."/>
        </authorList>
    </citation>
    <scope>NUCLEOTIDE SEQUENCE [LARGE SCALE GENOMIC DNA]</scope>
    <source>
        <strain evidence="4">UNC178MFTsu3.1</strain>
    </source>
</reference>
<dbReference type="Gene3D" id="3.40.50.720">
    <property type="entry name" value="NAD(P)-binding Rossmann-like Domain"/>
    <property type="match status" value="1"/>
</dbReference>
<evidence type="ECO:0000313" key="4">
    <source>
        <dbReference type="Proteomes" id="UP000199477"/>
    </source>
</evidence>
<dbReference type="InterPro" id="IPR038576">
    <property type="entry name" value="Methyltransf_Zn-bd_dom_put_sf"/>
</dbReference>
<dbReference type="Gene3D" id="6.10.250.3100">
    <property type="match status" value="1"/>
</dbReference>
<sequence>MKCRHCDASLKLTFVDLGSAPPSNAYLTEEALKASERWFPLRVLVCESCWLVQTDDYADARELFDATYAYFSGVSVSWLEHCRGYAEAMIDRFELDGDSHVVEVASNDGSLLQYFQARGVRSTGIEPTASTAASARAKGIAVVEEFFGSALAKELCRAGQQADLMAANNVLAHVPDINDFVKGFATLLKPAGVVTFEFPHLLRLVAQCQFDTIYHEHFSYLSLTAIRSVMEASGLQIFDVEELSTHGGSLRVYGQRADTAGRAVTANVARIFAEEEQAGVTTPVFYTQFQRAAETVKNEFLEFLLKARKQGARVAAYGAAAKGNTLLNYAGVKNDLLPFVVDRSPSKQGKYLPGSRIPVVVEDELKRDKPDYVVILPWNIREEVMQQLAYIREWGGSFVVAVPRLEIVPA</sequence>
<dbReference type="PANTHER" id="PTHR43861">
    <property type="entry name" value="TRANS-ACONITATE 2-METHYLTRANSFERASE-RELATED"/>
    <property type="match status" value="1"/>
</dbReference>
<dbReference type="Gene3D" id="3.40.50.150">
    <property type="entry name" value="Vaccinia Virus protein VP39"/>
    <property type="match status" value="1"/>
</dbReference>
<feature type="domain" description="Methyltransferase putative zinc binding" evidence="1">
    <location>
        <begin position="3"/>
        <end position="64"/>
    </location>
</feature>
<dbReference type="AlphaFoldDB" id="A0A1I2IN28"/>
<protein>
    <submittedName>
        <fullName evidence="3">Methyltransferase domain-containing protein</fullName>
    </submittedName>
</protein>
<dbReference type="Pfam" id="PF08421">
    <property type="entry name" value="Methyltransf_13"/>
    <property type="match status" value="1"/>
</dbReference>
<dbReference type="Pfam" id="PF08484">
    <property type="entry name" value="Methyltransf_14"/>
    <property type="match status" value="1"/>
</dbReference>
<dbReference type="Pfam" id="PF13489">
    <property type="entry name" value="Methyltransf_23"/>
    <property type="match status" value="1"/>
</dbReference>
<feature type="domain" description="C-methyltransferase" evidence="2">
    <location>
        <begin position="245"/>
        <end position="403"/>
    </location>
</feature>
<dbReference type="RefSeq" id="WP_026633482.1">
    <property type="nucleotide sequence ID" value="NZ_FONH01000017.1"/>
</dbReference>
<dbReference type="SUPFAM" id="SSF53335">
    <property type="entry name" value="S-adenosyl-L-methionine-dependent methyltransferases"/>
    <property type="match status" value="1"/>
</dbReference>
<dbReference type="STRING" id="500610.SAMN02799615_03517"/>
<keyword evidence="3" id="KW-0489">Methyltransferase</keyword>
<evidence type="ECO:0000313" key="3">
    <source>
        <dbReference type="EMBL" id="SFF42457.1"/>
    </source>
</evidence>
<dbReference type="InterPro" id="IPR013691">
    <property type="entry name" value="MeTrfase_14"/>
</dbReference>
<organism evidence="3 4">
    <name type="scientific">Dyella marensis</name>
    <dbReference type="NCBI Taxonomy" id="500610"/>
    <lineage>
        <taxon>Bacteria</taxon>
        <taxon>Pseudomonadati</taxon>
        <taxon>Pseudomonadota</taxon>
        <taxon>Gammaproteobacteria</taxon>
        <taxon>Lysobacterales</taxon>
        <taxon>Rhodanobacteraceae</taxon>
        <taxon>Dyella</taxon>
    </lineage>
</organism>
<proteinExistence type="predicted"/>
<dbReference type="EMBL" id="FONH01000017">
    <property type="protein sequence ID" value="SFF42457.1"/>
    <property type="molecule type" value="Genomic_DNA"/>
</dbReference>
<accession>A0A1I2IN28</accession>
<keyword evidence="4" id="KW-1185">Reference proteome</keyword>
<dbReference type="PANTHER" id="PTHR43861:SF5">
    <property type="entry name" value="BLL5978 PROTEIN"/>
    <property type="match status" value="1"/>
</dbReference>
<evidence type="ECO:0000259" key="2">
    <source>
        <dbReference type="Pfam" id="PF08484"/>
    </source>
</evidence>
<gene>
    <name evidence="3" type="ORF">SAMN02799615_03517</name>
</gene>